<feature type="signal peptide" evidence="1">
    <location>
        <begin position="1"/>
        <end position="23"/>
    </location>
</feature>
<evidence type="ECO:0008006" key="3">
    <source>
        <dbReference type="Google" id="ProtNLM"/>
    </source>
</evidence>
<dbReference type="OrthoDB" id="2153288at2759"/>
<gene>
    <name evidence="2" type="ORF">LRAMOSA01649</name>
</gene>
<proteinExistence type="predicted"/>
<sequence length="539" mass="62684">MQWRSFVMLSVGMTVVLLVSLLADPPYPRPVQIYASNPVRMKRPQPNQVILTMTDDFLYQTLIWYEMPMPGTSSNGVVHGIGPMKTGVVGVLQQRRKPLETLRSNRSTLVSDEWTVQFEHTLSGPISKISYAPPPPAPSDSNHHLQFAVMYHILDNEDAQHITRVYYIPEEESTNVMEYKDLIMRGTTWIDWFNLEHTSILYSRDPDIYRFRIAPLPANLHHPPHSISIPLDKMIPGEPIKRYHQPKFTQKHRAVFARLYSPANETYRVFSADVHKTRDYYHVNITITDGNMTTNTWKQRDKSIIDPTKIYSEENVQYMAFVDGTHQLHHDRVETKMPRLSLTRSKDGKTLVVPFIKNQFLTVDYTDRVDVLKYDSEESKYLYRNKDKSILPEYYFWSYGDRLETASEYEIPLGAEVDESGTLLAIWTDANVIHIFKREPEPHHRIVKHSWYLSMVVAPTQGELDAAGIGTITFYKHEKETYMVVGLLNQEIRTYSMDQVEEVNGVQFLEFVRERWDMLIAMSFIILIFVINESHSSSL</sequence>
<evidence type="ECO:0000256" key="1">
    <source>
        <dbReference type="SAM" id="SignalP"/>
    </source>
</evidence>
<accession>A0A077WJY3</accession>
<evidence type="ECO:0000313" key="2">
    <source>
        <dbReference type="EMBL" id="CDS07700.1"/>
    </source>
</evidence>
<keyword evidence="1" id="KW-0732">Signal</keyword>
<dbReference type="AlphaFoldDB" id="A0A077WJY3"/>
<dbReference type="EMBL" id="LK023324">
    <property type="protein sequence ID" value="CDS07700.1"/>
    <property type="molecule type" value="Genomic_DNA"/>
</dbReference>
<protein>
    <recommendedName>
        <fullName evidence="3">Dipeptidylpeptidase IV N-terminal domain-containing protein</fullName>
    </recommendedName>
</protein>
<organism evidence="2">
    <name type="scientific">Lichtheimia ramosa</name>
    <dbReference type="NCBI Taxonomy" id="688394"/>
    <lineage>
        <taxon>Eukaryota</taxon>
        <taxon>Fungi</taxon>
        <taxon>Fungi incertae sedis</taxon>
        <taxon>Mucoromycota</taxon>
        <taxon>Mucoromycotina</taxon>
        <taxon>Mucoromycetes</taxon>
        <taxon>Mucorales</taxon>
        <taxon>Lichtheimiaceae</taxon>
        <taxon>Lichtheimia</taxon>
    </lineage>
</organism>
<feature type="chain" id="PRO_5001726390" description="Dipeptidylpeptidase IV N-terminal domain-containing protein" evidence="1">
    <location>
        <begin position="24"/>
        <end position="539"/>
    </location>
</feature>
<reference evidence="2" key="1">
    <citation type="journal article" date="2014" name="Genome Announc.">
        <title>De novo whole-genome sequence and genome annotation of Lichtheimia ramosa.</title>
        <authorList>
            <person name="Linde J."/>
            <person name="Schwartze V."/>
            <person name="Binder U."/>
            <person name="Lass-Florl C."/>
            <person name="Voigt K."/>
            <person name="Horn F."/>
        </authorList>
    </citation>
    <scope>NUCLEOTIDE SEQUENCE</scope>
    <source>
        <strain evidence="2">JMRC FSU:6197</strain>
    </source>
</reference>
<name>A0A077WJY3_9FUNG</name>